<evidence type="ECO:0000259" key="1">
    <source>
        <dbReference type="Pfam" id="PF14452"/>
    </source>
</evidence>
<protein>
    <submittedName>
        <fullName evidence="3">Multiubiquitin domain-containing protein</fullName>
    </submittedName>
</protein>
<dbReference type="Proteomes" id="UP000704529">
    <property type="component" value="Unassembled WGS sequence"/>
</dbReference>
<dbReference type="Pfam" id="PF14452">
    <property type="entry name" value="Multi_ubiq"/>
    <property type="match status" value="1"/>
</dbReference>
<gene>
    <name evidence="2" type="ORF">GGQ89_002962</name>
    <name evidence="3" type="ORF">JYA60_03085</name>
</gene>
<evidence type="ECO:0000313" key="4">
    <source>
        <dbReference type="Proteomes" id="UP000584663"/>
    </source>
</evidence>
<comment type="caution">
    <text evidence="3">The sequence shown here is derived from an EMBL/GenBank/DDBJ whole genome shotgun (WGS) entry which is preliminary data.</text>
</comment>
<organism evidence="3 5">
    <name type="scientific">Sphingomonas yabuuchiae</name>
    <dbReference type="NCBI Taxonomy" id="172044"/>
    <lineage>
        <taxon>Bacteria</taxon>
        <taxon>Pseudomonadati</taxon>
        <taxon>Pseudomonadota</taxon>
        <taxon>Alphaproteobacteria</taxon>
        <taxon>Sphingomonadales</taxon>
        <taxon>Sphingomonadaceae</taxon>
        <taxon>Sphingomonas</taxon>
    </lineage>
</organism>
<dbReference type="InterPro" id="IPR027802">
    <property type="entry name" value="Multi-ubiquitin_dom"/>
</dbReference>
<dbReference type="Proteomes" id="UP000584663">
    <property type="component" value="Unassembled WGS sequence"/>
</dbReference>
<dbReference type="EMBL" id="JAFHKU010000109">
    <property type="protein sequence ID" value="MBN3557216.1"/>
    <property type="molecule type" value="Genomic_DNA"/>
</dbReference>
<evidence type="ECO:0000313" key="5">
    <source>
        <dbReference type="Proteomes" id="UP000704529"/>
    </source>
</evidence>
<sequence>MASETLIIRALQGDGSKSGRCQYLKAGVHMECKMTDMARSHDKFQFTVDGAPHGTNDKTMDGSQIRETAGLTPASDFVLIQIDGSIAFSIGIERDVTFERGKVATFVSFRSDRIYNFTVNERGWEWGAPAILAADIFRHGGIDDGLELILDSAGDTPVPPDGEVRLDGEGVERIRSREPKTVTIKVNGRSRTVEKKPHSYREIAKIAYPDANFENFNYTITYLHGVHGAEGDLVEGETIQVRKGMVFNVRRSDKS</sequence>
<keyword evidence="4" id="KW-1185">Reference proteome</keyword>
<reference evidence="3" key="2">
    <citation type="submission" date="2021-01" db="EMBL/GenBank/DDBJ databases">
        <title>Genome Sequencing of Type Strains.</title>
        <authorList>
            <person name="Lemaire J.F."/>
            <person name="Inderbitzin P."/>
            <person name="Collins S.B."/>
            <person name="Wespe N."/>
            <person name="Knight-Connoni V."/>
        </authorList>
    </citation>
    <scope>NUCLEOTIDE SEQUENCE</scope>
    <source>
        <strain evidence="3">DSM 14562</strain>
    </source>
</reference>
<accession>A0AA41DB47</accession>
<dbReference type="EMBL" id="JACHNX010000013">
    <property type="protein sequence ID" value="MBB4610728.1"/>
    <property type="molecule type" value="Genomic_DNA"/>
</dbReference>
<reference evidence="2 4" key="1">
    <citation type="submission" date="2020-08" db="EMBL/GenBank/DDBJ databases">
        <title>Genomic Encyclopedia of Type Strains, Phase IV (KMG-IV): sequencing the most valuable type-strain genomes for metagenomic binning, comparative biology and taxonomic classification.</title>
        <authorList>
            <person name="Goeker M."/>
        </authorList>
    </citation>
    <scope>NUCLEOTIDE SEQUENCE [LARGE SCALE GENOMIC DNA]</scope>
    <source>
        <strain evidence="2 4">DSM 14562</strain>
    </source>
</reference>
<name>A0AA41DB47_9SPHN</name>
<dbReference type="AlphaFoldDB" id="A0AA41DB47"/>
<proteinExistence type="predicted"/>
<dbReference type="RefSeq" id="WP_206362692.1">
    <property type="nucleotide sequence ID" value="NZ_JACHNX010000013.1"/>
</dbReference>
<evidence type="ECO:0000313" key="3">
    <source>
        <dbReference type="EMBL" id="MBN3557216.1"/>
    </source>
</evidence>
<evidence type="ECO:0000313" key="2">
    <source>
        <dbReference type="EMBL" id="MBB4610728.1"/>
    </source>
</evidence>
<feature type="domain" description="Multi-ubiquitin" evidence="1">
    <location>
        <begin position="182"/>
        <end position="252"/>
    </location>
</feature>